<evidence type="ECO:0000256" key="4">
    <source>
        <dbReference type="ARBA" id="ARBA00022840"/>
    </source>
</evidence>
<evidence type="ECO:0000313" key="8">
    <source>
        <dbReference type="Proteomes" id="UP000018888"/>
    </source>
</evidence>
<accession>A0A2P4PG20</accession>
<reference evidence="7 8" key="2">
    <citation type="journal article" date="2018" name="New Phytol.">
        <title>High intraspecific genome diversity in the model arbuscular mycorrhizal symbiont Rhizophagus irregularis.</title>
        <authorList>
            <person name="Chen E.C.H."/>
            <person name="Morin E."/>
            <person name="Beaudet D."/>
            <person name="Noel J."/>
            <person name="Yildirir G."/>
            <person name="Ndikumana S."/>
            <person name="Charron P."/>
            <person name="St-Onge C."/>
            <person name="Giorgi J."/>
            <person name="Kruger M."/>
            <person name="Marton T."/>
            <person name="Ropars J."/>
            <person name="Grigoriev I.V."/>
            <person name="Hainaut M."/>
            <person name="Henrissat B."/>
            <person name="Roux C."/>
            <person name="Martin F."/>
            <person name="Corradi N."/>
        </authorList>
    </citation>
    <scope>NUCLEOTIDE SEQUENCE [LARGE SCALE GENOMIC DNA]</scope>
    <source>
        <strain evidence="7 8">DAOM 197198</strain>
    </source>
</reference>
<evidence type="ECO:0000256" key="2">
    <source>
        <dbReference type="ARBA" id="ARBA00022741"/>
    </source>
</evidence>
<dbReference type="InterPro" id="IPR000719">
    <property type="entry name" value="Prot_kinase_dom"/>
</dbReference>
<dbReference type="SUPFAM" id="SSF56112">
    <property type="entry name" value="Protein kinase-like (PK-like)"/>
    <property type="match status" value="1"/>
</dbReference>
<evidence type="ECO:0000313" key="7">
    <source>
        <dbReference type="EMBL" id="POG64297.1"/>
    </source>
</evidence>
<dbReference type="PROSITE" id="PS50011">
    <property type="entry name" value="PROTEIN_KINASE_DOM"/>
    <property type="match status" value="1"/>
</dbReference>
<dbReference type="VEuPathDB" id="FungiDB:RhiirFUN_007011"/>
<dbReference type="InterPro" id="IPR011009">
    <property type="entry name" value="Kinase-like_dom_sf"/>
</dbReference>
<dbReference type="Proteomes" id="UP000018888">
    <property type="component" value="Unassembled WGS sequence"/>
</dbReference>
<feature type="domain" description="Protein kinase" evidence="6">
    <location>
        <begin position="1"/>
        <end position="176"/>
    </location>
</feature>
<organism evidence="7 8">
    <name type="scientific">Rhizophagus irregularis (strain DAOM 181602 / DAOM 197198 / MUCL 43194)</name>
    <name type="common">Arbuscular mycorrhizal fungus</name>
    <name type="synonym">Glomus intraradices</name>
    <dbReference type="NCBI Taxonomy" id="747089"/>
    <lineage>
        <taxon>Eukaryota</taxon>
        <taxon>Fungi</taxon>
        <taxon>Fungi incertae sedis</taxon>
        <taxon>Mucoromycota</taxon>
        <taxon>Glomeromycotina</taxon>
        <taxon>Glomeromycetes</taxon>
        <taxon>Glomerales</taxon>
        <taxon>Glomeraceae</taxon>
        <taxon>Rhizophagus</taxon>
    </lineage>
</organism>
<dbReference type="AlphaFoldDB" id="A0A2P4PG20"/>
<dbReference type="GO" id="GO:0004674">
    <property type="term" value="F:protein serine/threonine kinase activity"/>
    <property type="evidence" value="ECO:0007669"/>
    <property type="project" value="TreeGrafter"/>
</dbReference>
<gene>
    <name evidence="7" type="ORF">GLOIN_2v1756825</name>
</gene>
<comment type="caution">
    <text evidence="7">The sequence shown here is derived from an EMBL/GenBank/DDBJ whole genome shotgun (WGS) entry which is preliminary data.</text>
</comment>
<evidence type="ECO:0000259" key="6">
    <source>
        <dbReference type="PROSITE" id="PS50011"/>
    </source>
</evidence>
<dbReference type="GO" id="GO:0005524">
    <property type="term" value="F:ATP binding"/>
    <property type="evidence" value="ECO:0007669"/>
    <property type="project" value="UniProtKB-KW"/>
</dbReference>
<evidence type="ECO:0000256" key="5">
    <source>
        <dbReference type="SAM" id="MobiDB-lite"/>
    </source>
</evidence>
<name>A0A2P4PG20_RHIID</name>
<dbReference type="EMBL" id="AUPC02000244">
    <property type="protein sequence ID" value="POG64297.1"/>
    <property type="molecule type" value="Genomic_DNA"/>
</dbReference>
<evidence type="ECO:0000256" key="1">
    <source>
        <dbReference type="ARBA" id="ARBA00022679"/>
    </source>
</evidence>
<keyword evidence="1" id="KW-0808">Transferase</keyword>
<dbReference type="PANTHER" id="PTHR44329">
    <property type="entry name" value="SERINE/THREONINE-PROTEIN KINASE TNNI3K-RELATED"/>
    <property type="match status" value="1"/>
</dbReference>
<keyword evidence="2" id="KW-0547">Nucleotide-binding</keyword>
<dbReference type="InterPro" id="IPR051681">
    <property type="entry name" value="Ser/Thr_Kinases-Pseudokinases"/>
</dbReference>
<feature type="compositionally biased region" description="Basic and acidic residues" evidence="5">
    <location>
        <begin position="159"/>
        <end position="183"/>
    </location>
</feature>
<proteinExistence type="predicted"/>
<reference evidence="7 8" key="1">
    <citation type="journal article" date="2013" name="Proc. Natl. Acad. Sci. U.S.A.">
        <title>Genome of an arbuscular mycorrhizal fungus provides insight into the oldest plant symbiosis.</title>
        <authorList>
            <person name="Tisserant E."/>
            <person name="Malbreil M."/>
            <person name="Kuo A."/>
            <person name="Kohler A."/>
            <person name="Symeonidi A."/>
            <person name="Balestrini R."/>
            <person name="Charron P."/>
            <person name="Duensing N."/>
            <person name="Frei Dit Frey N."/>
            <person name="Gianinazzi-Pearson V."/>
            <person name="Gilbert L.B."/>
            <person name="Handa Y."/>
            <person name="Herr J.R."/>
            <person name="Hijri M."/>
            <person name="Koul R."/>
            <person name="Kawaguchi M."/>
            <person name="Krajinski F."/>
            <person name="Lammers P.J."/>
            <person name="Masclaux F.G."/>
            <person name="Murat C."/>
            <person name="Morin E."/>
            <person name="Ndikumana S."/>
            <person name="Pagni M."/>
            <person name="Petitpierre D."/>
            <person name="Requena N."/>
            <person name="Rosikiewicz P."/>
            <person name="Riley R."/>
            <person name="Saito K."/>
            <person name="San Clemente H."/>
            <person name="Shapiro H."/>
            <person name="van Tuinen D."/>
            <person name="Becard G."/>
            <person name="Bonfante P."/>
            <person name="Paszkowski U."/>
            <person name="Shachar-Hill Y.Y."/>
            <person name="Tuskan G.A."/>
            <person name="Young P.W."/>
            <person name="Sanders I.R."/>
            <person name="Henrissat B."/>
            <person name="Rensing S.A."/>
            <person name="Grigoriev I.V."/>
            <person name="Corradi N."/>
            <person name="Roux C."/>
            <person name="Martin F."/>
        </authorList>
    </citation>
    <scope>NUCLEOTIDE SEQUENCE [LARGE SCALE GENOMIC DNA]</scope>
    <source>
        <strain evidence="7 8">DAOM 197198</strain>
    </source>
</reference>
<evidence type="ECO:0000256" key="3">
    <source>
        <dbReference type="ARBA" id="ARBA00022777"/>
    </source>
</evidence>
<dbReference type="Pfam" id="PF07714">
    <property type="entry name" value="PK_Tyr_Ser-Thr"/>
    <property type="match status" value="1"/>
</dbReference>
<protein>
    <submittedName>
        <fullName evidence="7">Kinase-like domain-containing protein</fullName>
    </submittedName>
</protein>
<dbReference type="PANTHER" id="PTHR44329:SF288">
    <property type="entry name" value="MITOGEN-ACTIVATED PROTEIN KINASE KINASE KINASE 20"/>
    <property type="match status" value="1"/>
</dbReference>
<keyword evidence="3" id="KW-0418">Kinase</keyword>
<sequence length="272" mass="31727">MEYHKLGDLTHYIARNFFDINWYNKLNILRNIIYGLKNIHDANIIHKDYHSGNIFLDKTITGDLGLSAIEQSDSDDDEIYGIIPFVAPEIFQGQKYTKASDIYSFGMIMWELMTGRRPFWNQNQDIQLIIEICDGLRPPTVTDVPKGYTELMKKCWNSDPKKRPKADEMSDEIETIRSNESKRNNSTKIIKSSDIGPKTTNNPDEVYESRYLSTIIKSVDTTRSSRTVLNKKRKFDDNLSEDKIAKRIKIFEHEYDGYITMEIEFDIDININ</sequence>
<dbReference type="InterPro" id="IPR001245">
    <property type="entry name" value="Ser-Thr/Tyr_kinase_cat_dom"/>
</dbReference>
<keyword evidence="8" id="KW-1185">Reference proteome</keyword>
<keyword evidence="4" id="KW-0067">ATP-binding</keyword>
<feature type="region of interest" description="Disordered" evidence="5">
    <location>
        <begin position="159"/>
        <end position="203"/>
    </location>
</feature>
<dbReference type="PRINTS" id="PR00109">
    <property type="entry name" value="TYRKINASE"/>
</dbReference>
<dbReference type="Gene3D" id="1.10.510.10">
    <property type="entry name" value="Transferase(Phosphotransferase) domain 1"/>
    <property type="match status" value="1"/>
</dbReference>